<evidence type="ECO:0000313" key="2">
    <source>
        <dbReference type="Proteomes" id="UP000019681"/>
    </source>
</evidence>
<evidence type="ECO:0008006" key="3">
    <source>
        <dbReference type="Google" id="ProtNLM"/>
    </source>
</evidence>
<sequence length="208" mass="24500">MWLEVVYRPTSLFSLRKSEATNPAAKTLISPSPYSVKMALINACITFFSLDLALEKFELIRDLEILFNLPQYFCINNSFVKIQKEPKVKENGKAFQPTVAFREYIYYNDTVKIAFKTNNESEEKFLKLLLMRINYFGKRGSFFQYSCYNSYTDELPDGYCYLFTKESIDDNKKKILIKMDDFSHEAKFENISNYSESKAMRDTKIFLF</sequence>
<protein>
    <recommendedName>
        <fullName evidence="3">CRISPR-associated protein Cas5</fullName>
    </recommendedName>
</protein>
<dbReference type="RefSeq" id="WP_035377976.1">
    <property type="nucleotide sequence ID" value="NZ_AZQP01000005.1"/>
</dbReference>
<dbReference type="EMBL" id="AZQP01000005">
    <property type="protein sequence ID" value="EYE89418.1"/>
    <property type="molecule type" value="Genomic_DNA"/>
</dbReference>
<dbReference type="OrthoDB" id="979132at2"/>
<dbReference type="STRING" id="1403537.Q428_02925"/>
<evidence type="ECO:0000313" key="1">
    <source>
        <dbReference type="EMBL" id="EYE89418.1"/>
    </source>
</evidence>
<dbReference type="Proteomes" id="UP000019681">
    <property type="component" value="Unassembled WGS sequence"/>
</dbReference>
<keyword evidence="2" id="KW-1185">Reference proteome</keyword>
<name>A0A017RXA9_9CLOT</name>
<comment type="caution">
    <text evidence="1">The sequence shown here is derived from an EMBL/GenBank/DDBJ whole genome shotgun (WGS) entry which is preliminary data.</text>
</comment>
<accession>A0A017RXA9</accession>
<reference evidence="1 2" key="1">
    <citation type="journal article" date="2014" name="Genome Announc.">
        <title>Draft Genome Sequence of Fervidicella metallireducens Strain AeBT, an Iron-Reducing Thermoanaerobe from the Great Artesian Basin.</title>
        <authorList>
            <person name="Patel B.K."/>
        </authorList>
    </citation>
    <scope>NUCLEOTIDE SEQUENCE [LARGE SCALE GENOMIC DNA]</scope>
    <source>
        <strain evidence="1 2">AeB</strain>
    </source>
</reference>
<gene>
    <name evidence="1" type="ORF">Q428_02925</name>
</gene>
<organism evidence="1 2">
    <name type="scientific">Fervidicella metallireducens AeB</name>
    <dbReference type="NCBI Taxonomy" id="1403537"/>
    <lineage>
        <taxon>Bacteria</taxon>
        <taxon>Bacillati</taxon>
        <taxon>Bacillota</taxon>
        <taxon>Clostridia</taxon>
        <taxon>Eubacteriales</taxon>
        <taxon>Clostridiaceae</taxon>
        <taxon>Fervidicella</taxon>
    </lineage>
</organism>
<dbReference type="AlphaFoldDB" id="A0A017RXA9"/>
<proteinExistence type="predicted"/>